<proteinExistence type="predicted"/>
<sequence length="602" mass="66973">MLNRLQNHTFFFGESILRAILYREVGYFNYACGFYCEANCEVPRYSLSVLLIAVHVNATPPPAPDYFSPSVVWSANRENLVSANAILELTDEGNLVLKDADKGSTVWSTGTSEEQVAGINLTEIGNLVLFDQKDGIVWQSFDHPTDTLLDGQKLMVGNKLVATPSDVNRTEQGQFSLTITIRGLDAVVVGSNHQLSYYSFPSELSGDSYLTIREGLLELLQNDSVAAEREKTVVFINGDAVTAHYFRMHPDGHLRAYGYDALGGSWKMGDMLPVQTCQYPTVCGRYGICSDGQCFCPPPRDGLTYFSPVNSQQPELGCSPVIPLTCEDLKGQSFLKIKNVTYFNFIVDIPRIDENGCRDACKRNCSCKAAFFRRDLNNSLGECFLPSELFSLINTKEASHGVYNTVFIKVQNHRDNAGSADKMPSRKTKKTFLQKTKRASLGVVIAFVLLISTALLSAWRNMRSNEETEEEYIEVVSGMPIRFSYADLKYITDDFSQKLGEGGFGAVFRGTLRNGTMVAVKRLDDSRHMNKSFHNEVGTIGSIHHFSLTDFRNRPSMSTVIKVLDGVADVKDDLVYDFTHPIFSRSEASVTVLSPSRLSSPR</sequence>
<dbReference type="Proteomes" id="UP001057402">
    <property type="component" value="Chromosome 6"/>
</dbReference>
<keyword evidence="2" id="KW-1185">Reference proteome</keyword>
<organism evidence="1 2">
    <name type="scientific">Melastoma candidum</name>
    <dbReference type="NCBI Taxonomy" id="119954"/>
    <lineage>
        <taxon>Eukaryota</taxon>
        <taxon>Viridiplantae</taxon>
        <taxon>Streptophyta</taxon>
        <taxon>Embryophyta</taxon>
        <taxon>Tracheophyta</taxon>
        <taxon>Spermatophyta</taxon>
        <taxon>Magnoliopsida</taxon>
        <taxon>eudicotyledons</taxon>
        <taxon>Gunneridae</taxon>
        <taxon>Pentapetalae</taxon>
        <taxon>rosids</taxon>
        <taxon>malvids</taxon>
        <taxon>Myrtales</taxon>
        <taxon>Melastomataceae</taxon>
        <taxon>Melastomatoideae</taxon>
        <taxon>Melastomateae</taxon>
        <taxon>Melastoma</taxon>
    </lineage>
</organism>
<protein>
    <submittedName>
        <fullName evidence="1">Uncharacterized protein</fullName>
    </submittedName>
</protein>
<reference evidence="2" key="1">
    <citation type="journal article" date="2023" name="Front. Plant Sci.">
        <title>Chromosomal-level genome assembly of Melastoma candidum provides insights into trichome evolution.</title>
        <authorList>
            <person name="Zhong Y."/>
            <person name="Wu W."/>
            <person name="Sun C."/>
            <person name="Zou P."/>
            <person name="Liu Y."/>
            <person name="Dai S."/>
            <person name="Zhou R."/>
        </authorList>
    </citation>
    <scope>NUCLEOTIDE SEQUENCE [LARGE SCALE GENOMIC DNA]</scope>
</reference>
<accession>A0ACB9QFF4</accession>
<comment type="caution">
    <text evidence="1">The sequence shown here is derived from an EMBL/GenBank/DDBJ whole genome shotgun (WGS) entry which is preliminary data.</text>
</comment>
<evidence type="ECO:0000313" key="1">
    <source>
        <dbReference type="EMBL" id="KAI4363874.1"/>
    </source>
</evidence>
<evidence type="ECO:0000313" key="2">
    <source>
        <dbReference type="Proteomes" id="UP001057402"/>
    </source>
</evidence>
<name>A0ACB9QFF4_9MYRT</name>
<gene>
    <name evidence="1" type="ORF">MLD38_020039</name>
</gene>
<dbReference type="EMBL" id="CM042885">
    <property type="protein sequence ID" value="KAI4363874.1"/>
    <property type="molecule type" value="Genomic_DNA"/>
</dbReference>